<evidence type="ECO:0000313" key="2">
    <source>
        <dbReference type="EMBL" id="CAD7249399.1"/>
    </source>
</evidence>
<protein>
    <submittedName>
        <fullName evidence="2">Uncharacterized protein</fullName>
    </submittedName>
</protein>
<proteinExistence type="predicted"/>
<accession>A0A7R9A8G6</accession>
<sequence length="138" mass="15286">MGKSVGVRSGGQGPKVLSLFVLLAVGRRAGAQDLVMMVSFDGFRHDYFSVADTPNFDTLREDGVYVPKMKPIFTTLTFTNHHAIATGLYAETHMAIANALIDPETGEYHYLFEDGDGVLTKDPRIIPIWVVPCHFREV</sequence>
<keyword evidence="1" id="KW-0732">Signal</keyword>
<dbReference type="GO" id="GO:0016787">
    <property type="term" value="F:hydrolase activity"/>
    <property type="evidence" value="ECO:0007669"/>
    <property type="project" value="UniProtKB-ARBA"/>
</dbReference>
<dbReference type="EMBL" id="CAJPEV010002269">
    <property type="protein sequence ID" value="CAG0896351.1"/>
    <property type="molecule type" value="Genomic_DNA"/>
</dbReference>
<dbReference type="InterPro" id="IPR002591">
    <property type="entry name" value="Phosphodiest/P_Trfase"/>
</dbReference>
<dbReference type="Proteomes" id="UP000677054">
    <property type="component" value="Unassembled WGS sequence"/>
</dbReference>
<dbReference type="PANTHER" id="PTHR10151:SF120">
    <property type="entry name" value="BIS(5'-ADENOSYL)-TRIPHOSPHATASE"/>
    <property type="match status" value="1"/>
</dbReference>
<dbReference type="Gene3D" id="3.40.720.10">
    <property type="entry name" value="Alkaline Phosphatase, subunit A"/>
    <property type="match status" value="1"/>
</dbReference>
<dbReference type="Pfam" id="PF01663">
    <property type="entry name" value="Phosphodiest"/>
    <property type="match status" value="1"/>
</dbReference>
<reference evidence="2" key="1">
    <citation type="submission" date="2020-11" db="EMBL/GenBank/DDBJ databases">
        <authorList>
            <person name="Tran Van P."/>
        </authorList>
    </citation>
    <scope>NUCLEOTIDE SEQUENCE</scope>
</reference>
<feature type="signal peptide" evidence="1">
    <location>
        <begin position="1"/>
        <end position="31"/>
    </location>
</feature>
<dbReference type="SUPFAM" id="SSF53649">
    <property type="entry name" value="Alkaline phosphatase-like"/>
    <property type="match status" value="1"/>
</dbReference>
<feature type="chain" id="PRO_5036209714" evidence="1">
    <location>
        <begin position="32"/>
        <end position="138"/>
    </location>
</feature>
<gene>
    <name evidence="2" type="ORF">DSTB1V02_LOCUS9196</name>
</gene>
<keyword evidence="3" id="KW-1185">Reference proteome</keyword>
<evidence type="ECO:0000256" key="1">
    <source>
        <dbReference type="SAM" id="SignalP"/>
    </source>
</evidence>
<dbReference type="InterPro" id="IPR017850">
    <property type="entry name" value="Alkaline_phosphatase_core_sf"/>
</dbReference>
<dbReference type="OrthoDB" id="415411at2759"/>
<name>A0A7R9A8G6_9CRUS</name>
<organism evidence="2">
    <name type="scientific">Darwinula stevensoni</name>
    <dbReference type="NCBI Taxonomy" id="69355"/>
    <lineage>
        <taxon>Eukaryota</taxon>
        <taxon>Metazoa</taxon>
        <taxon>Ecdysozoa</taxon>
        <taxon>Arthropoda</taxon>
        <taxon>Crustacea</taxon>
        <taxon>Oligostraca</taxon>
        <taxon>Ostracoda</taxon>
        <taxon>Podocopa</taxon>
        <taxon>Podocopida</taxon>
        <taxon>Darwinulocopina</taxon>
        <taxon>Darwinuloidea</taxon>
        <taxon>Darwinulidae</taxon>
        <taxon>Darwinula</taxon>
    </lineage>
</organism>
<dbReference type="PANTHER" id="PTHR10151">
    <property type="entry name" value="ECTONUCLEOTIDE PYROPHOSPHATASE/PHOSPHODIESTERASE"/>
    <property type="match status" value="1"/>
</dbReference>
<dbReference type="EMBL" id="LR901786">
    <property type="protein sequence ID" value="CAD7249399.1"/>
    <property type="molecule type" value="Genomic_DNA"/>
</dbReference>
<evidence type="ECO:0000313" key="3">
    <source>
        <dbReference type="Proteomes" id="UP000677054"/>
    </source>
</evidence>
<dbReference type="AlphaFoldDB" id="A0A7R9A8G6"/>